<keyword evidence="4 6" id="KW-0012">Acyltransferase</keyword>
<accession>A0ABY4E7V7</accession>
<comment type="subcellular location">
    <subcellularLocation>
        <location evidence="6">Cytoplasm</location>
    </subcellularLocation>
</comment>
<dbReference type="Gene3D" id="3.40.630.30">
    <property type="match status" value="1"/>
</dbReference>
<dbReference type="Pfam" id="PF13508">
    <property type="entry name" value="Acetyltransf_7"/>
    <property type="match status" value="1"/>
</dbReference>
<dbReference type="HAMAP" id="MF_01105">
    <property type="entry name" value="N_acetyl_glu_synth"/>
    <property type="match status" value="1"/>
</dbReference>
<feature type="domain" description="N-acetyltransferase" evidence="7">
    <location>
        <begin position="293"/>
        <end position="440"/>
    </location>
</feature>
<dbReference type="Pfam" id="PF00696">
    <property type="entry name" value="AA_kinase"/>
    <property type="match status" value="1"/>
</dbReference>
<dbReference type="Gene3D" id="3.40.1160.10">
    <property type="entry name" value="Acetylglutamate kinase-like"/>
    <property type="match status" value="1"/>
</dbReference>
<evidence type="ECO:0000256" key="6">
    <source>
        <dbReference type="HAMAP-Rule" id="MF_01105"/>
    </source>
</evidence>
<keyword evidence="9" id="KW-1185">Reference proteome</keyword>
<evidence type="ECO:0000256" key="1">
    <source>
        <dbReference type="ARBA" id="ARBA00004925"/>
    </source>
</evidence>
<dbReference type="PANTHER" id="PTHR30602:SF12">
    <property type="entry name" value="AMINO-ACID ACETYLTRANSFERASE NAGS1, CHLOROPLASTIC-RELATED"/>
    <property type="match status" value="1"/>
</dbReference>
<organism evidence="8 9">
    <name type="scientific">Vitreoscilla massiliensis</name>
    <dbReference type="NCBI Taxonomy" id="1689272"/>
    <lineage>
        <taxon>Bacteria</taxon>
        <taxon>Pseudomonadati</taxon>
        <taxon>Pseudomonadota</taxon>
        <taxon>Betaproteobacteria</taxon>
        <taxon>Neisseriales</taxon>
        <taxon>Neisseriaceae</taxon>
        <taxon>Vitreoscilla</taxon>
    </lineage>
</organism>
<comment type="similarity">
    <text evidence="2 6">Belongs to the acetyltransferase family. ArgA subfamily.</text>
</comment>
<evidence type="ECO:0000256" key="4">
    <source>
        <dbReference type="ARBA" id="ARBA00023315"/>
    </source>
</evidence>
<comment type="catalytic activity">
    <reaction evidence="5 6">
        <text>L-glutamate + acetyl-CoA = N-acetyl-L-glutamate + CoA + H(+)</text>
        <dbReference type="Rhea" id="RHEA:24292"/>
        <dbReference type="ChEBI" id="CHEBI:15378"/>
        <dbReference type="ChEBI" id="CHEBI:29985"/>
        <dbReference type="ChEBI" id="CHEBI:44337"/>
        <dbReference type="ChEBI" id="CHEBI:57287"/>
        <dbReference type="ChEBI" id="CHEBI:57288"/>
        <dbReference type="EC" id="2.3.1.1"/>
    </reaction>
</comment>
<dbReference type="InterPro" id="IPR001048">
    <property type="entry name" value="Asp/Glu/Uridylate_kinase"/>
</dbReference>
<proteinExistence type="inferred from homology"/>
<evidence type="ECO:0000256" key="5">
    <source>
        <dbReference type="ARBA" id="ARBA00048372"/>
    </source>
</evidence>
<dbReference type="SUPFAM" id="SSF53633">
    <property type="entry name" value="Carbamate kinase-like"/>
    <property type="match status" value="1"/>
</dbReference>
<dbReference type="EC" id="2.3.1.1" evidence="6"/>
<evidence type="ECO:0000256" key="2">
    <source>
        <dbReference type="ARBA" id="ARBA00009145"/>
    </source>
</evidence>
<gene>
    <name evidence="6 8" type="primary">argA</name>
    <name evidence="8" type="ORF">LVJ82_00380</name>
</gene>
<dbReference type="SUPFAM" id="SSF55729">
    <property type="entry name" value="Acyl-CoA N-acyltransferases (Nat)"/>
    <property type="match status" value="1"/>
</dbReference>
<dbReference type="Proteomes" id="UP000832011">
    <property type="component" value="Chromosome"/>
</dbReference>
<dbReference type="GO" id="GO:0016746">
    <property type="term" value="F:acyltransferase activity"/>
    <property type="evidence" value="ECO:0007669"/>
    <property type="project" value="UniProtKB-KW"/>
</dbReference>
<dbReference type="InterPro" id="IPR016181">
    <property type="entry name" value="Acyl_CoA_acyltransferase"/>
</dbReference>
<sequence>MTEHTELDSFVRAFREAAPYIHYLRDKTIVLAISSHVIAAETFQALAQDISLLGSLGIKVVVVHGVRKYINDLMQESHATLPSYQGRRITNEKTLVKVKQACGEVRFDLEAALSVGLSNSPQYGTRNRLVSGNFISAKPLGVIDGVDMGYTGTIRRIDFTLIKQLLQHNCMVLVSPIGHSLSGKTFSLSMDEVAAEVAIGLRAEKLVFINEEAGIIDADGALVRNLSANEAAAFFEAVPQQKAIKRLLPSTLRALQQGVKRVQYIGAHTEGSLFSELFTKNGSGTSFAQHAFVHIRQAISDDIPDIMRMIQPLEDQGVLVHRSHDYLENHIDEFSILEHDEQVYGCVALKRFQGSNMGELACLVVSPDAQEGGYGELLLEHVQKQARSAKLKTLFCLSTHTGEWFSERGFQDATLAQIPLERQRQYHQDGRGSHVYLLPL</sequence>
<keyword evidence="3 6" id="KW-0808">Transferase</keyword>
<keyword evidence="6" id="KW-0028">Amino-acid biosynthesis</keyword>
<evidence type="ECO:0000313" key="8">
    <source>
        <dbReference type="EMBL" id="UOO89472.1"/>
    </source>
</evidence>
<dbReference type="RefSeq" id="WP_058357161.1">
    <property type="nucleotide sequence ID" value="NZ_CABKVG010000010.1"/>
</dbReference>
<dbReference type="PIRSF" id="PIRSF000423">
    <property type="entry name" value="ArgA"/>
    <property type="match status" value="1"/>
</dbReference>
<dbReference type="CDD" id="cd04301">
    <property type="entry name" value="NAT_SF"/>
    <property type="match status" value="1"/>
</dbReference>
<evidence type="ECO:0000256" key="3">
    <source>
        <dbReference type="ARBA" id="ARBA00022679"/>
    </source>
</evidence>
<comment type="miscellaneous">
    <text evidence="6">In bacteria which possess the bifunctional enzyme ornithine acetyltransferase/N-acetylglutamate synthase (ArgJ), ArgA fulfills an anaplerotic role.</text>
</comment>
<dbReference type="InterPro" id="IPR000182">
    <property type="entry name" value="GNAT_dom"/>
</dbReference>
<name>A0ABY4E7V7_9NEIS</name>
<dbReference type="PROSITE" id="PS51186">
    <property type="entry name" value="GNAT"/>
    <property type="match status" value="1"/>
</dbReference>
<evidence type="ECO:0000259" key="7">
    <source>
        <dbReference type="PROSITE" id="PS51186"/>
    </source>
</evidence>
<reference evidence="8 9" key="1">
    <citation type="journal article" date="2022" name="Res Sq">
        <title>Evolution of multicellular longitudinally dividing oral cavity symbionts (Neisseriaceae).</title>
        <authorList>
            <person name="Nyongesa S."/>
            <person name="Weber P."/>
            <person name="Bernet E."/>
            <person name="Pullido F."/>
            <person name="Nieckarz M."/>
            <person name="Delaby M."/>
            <person name="Nieves C."/>
            <person name="Viehboeck T."/>
            <person name="Krause N."/>
            <person name="Rivera-Millot A."/>
            <person name="Nakamura A."/>
            <person name="Vischer N."/>
            <person name="VanNieuwenhze M."/>
            <person name="Brun Y."/>
            <person name="Cava F."/>
            <person name="Bulgheresi S."/>
            <person name="Veyrier F."/>
        </authorList>
    </citation>
    <scope>NUCLEOTIDE SEQUENCE [LARGE SCALE GENOMIC DNA]</scope>
    <source>
        <strain evidence="8 9">SN4</strain>
    </source>
</reference>
<dbReference type="InterPro" id="IPR010167">
    <property type="entry name" value="NH2A_AcTrfase"/>
</dbReference>
<dbReference type="NCBIfam" id="TIGR01890">
    <property type="entry name" value="N-Ac-Glu-synth"/>
    <property type="match status" value="1"/>
</dbReference>
<dbReference type="InterPro" id="IPR036393">
    <property type="entry name" value="AceGlu_kinase-like_sf"/>
</dbReference>
<dbReference type="NCBIfam" id="NF003641">
    <property type="entry name" value="PRK05279.1"/>
    <property type="match status" value="1"/>
</dbReference>
<dbReference type="EMBL" id="CP091511">
    <property type="protein sequence ID" value="UOO89472.1"/>
    <property type="molecule type" value="Genomic_DNA"/>
</dbReference>
<comment type="pathway">
    <text evidence="1 6">Amino-acid biosynthesis; L-arginine biosynthesis; N(2)-acetyl-L-ornithine from L-glutamate: step 1/4.</text>
</comment>
<evidence type="ECO:0000313" key="9">
    <source>
        <dbReference type="Proteomes" id="UP000832011"/>
    </source>
</evidence>
<keyword evidence="6" id="KW-0055">Arginine biosynthesis</keyword>
<dbReference type="PANTHER" id="PTHR30602">
    <property type="entry name" value="AMINO-ACID ACETYLTRANSFERASE"/>
    <property type="match status" value="1"/>
</dbReference>
<keyword evidence="6" id="KW-0963">Cytoplasm</keyword>
<protein>
    <recommendedName>
        <fullName evidence="6">Amino-acid acetyltransferase</fullName>
        <ecNumber evidence="6">2.3.1.1</ecNumber>
    </recommendedName>
    <alternativeName>
        <fullName evidence="6">N-acetylglutamate synthase</fullName>
        <shortName evidence="6">AGS</shortName>
        <shortName evidence="6">NAGS</shortName>
    </alternativeName>
</protein>